<evidence type="ECO:0000256" key="1">
    <source>
        <dbReference type="SAM" id="MobiDB-lite"/>
    </source>
</evidence>
<protein>
    <submittedName>
        <fullName evidence="2">Uncharacterized protein</fullName>
    </submittedName>
</protein>
<feature type="compositionally biased region" description="Acidic residues" evidence="1">
    <location>
        <begin position="1"/>
        <end position="12"/>
    </location>
</feature>
<accession>A0AAQ3Q4V5</accession>
<keyword evidence="3" id="KW-1185">Reference proteome</keyword>
<dbReference type="Proteomes" id="UP001327560">
    <property type="component" value="Chromosome 2"/>
</dbReference>
<feature type="region of interest" description="Disordered" evidence="1">
    <location>
        <begin position="1"/>
        <end position="27"/>
    </location>
</feature>
<sequence>MEAFDQEEDGGVEDEKEKEATKALVSLGTASPSKNALLLMRCRSTPHNRASSLATAQFAVSP</sequence>
<name>A0AAQ3Q4V5_9LILI</name>
<evidence type="ECO:0000313" key="2">
    <source>
        <dbReference type="EMBL" id="WOK98700.1"/>
    </source>
</evidence>
<evidence type="ECO:0000313" key="3">
    <source>
        <dbReference type="Proteomes" id="UP001327560"/>
    </source>
</evidence>
<reference evidence="2 3" key="1">
    <citation type="submission" date="2023-10" db="EMBL/GenBank/DDBJ databases">
        <title>Chromosome-scale genome assembly provides insights into flower coloration mechanisms of Canna indica.</title>
        <authorList>
            <person name="Li C."/>
        </authorList>
    </citation>
    <scope>NUCLEOTIDE SEQUENCE [LARGE SCALE GENOMIC DNA]</scope>
    <source>
        <tissue evidence="2">Flower</tissue>
    </source>
</reference>
<gene>
    <name evidence="2" type="ORF">Cni_G07412</name>
</gene>
<proteinExistence type="predicted"/>
<dbReference type="EMBL" id="CP136891">
    <property type="protein sequence ID" value="WOK98700.1"/>
    <property type="molecule type" value="Genomic_DNA"/>
</dbReference>
<organism evidence="2 3">
    <name type="scientific">Canna indica</name>
    <name type="common">Indian-shot</name>
    <dbReference type="NCBI Taxonomy" id="4628"/>
    <lineage>
        <taxon>Eukaryota</taxon>
        <taxon>Viridiplantae</taxon>
        <taxon>Streptophyta</taxon>
        <taxon>Embryophyta</taxon>
        <taxon>Tracheophyta</taxon>
        <taxon>Spermatophyta</taxon>
        <taxon>Magnoliopsida</taxon>
        <taxon>Liliopsida</taxon>
        <taxon>Zingiberales</taxon>
        <taxon>Cannaceae</taxon>
        <taxon>Canna</taxon>
    </lineage>
</organism>
<dbReference type="AlphaFoldDB" id="A0AAQ3Q4V5"/>